<keyword evidence="2" id="KW-1185">Reference proteome</keyword>
<sequence>RPLVCIAVLRSKDDDRAQDLSCKLVPVLCLLHRKHSFARITVMAYGNANSRRAGSSSKSEEQRWGTNASMEFLSRLQEVNGEFSYNALPDIPLALGVFPFVRKARAGAVQSSAAVTRKALHFDDGACE</sequence>
<gene>
    <name evidence="1" type="ORF">AC579_8921</name>
</gene>
<accession>A0A139I0I7</accession>
<dbReference type="Proteomes" id="UP000073492">
    <property type="component" value="Unassembled WGS sequence"/>
</dbReference>
<dbReference type="EMBL" id="LFZO01000470">
    <property type="protein sequence ID" value="KXT08251.1"/>
    <property type="molecule type" value="Genomic_DNA"/>
</dbReference>
<name>A0A139I0I7_9PEZI</name>
<evidence type="ECO:0000313" key="1">
    <source>
        <dbReference type="EMBL" id="KXT08251.1"/>
    </source>
</evidence>
<protein>
    <submittedName>
        <fullName evidence="1">Uncharacterized protein</fullName>
    </submittedName>
</protein>
<feature type="non-terminal residue" evidence="1">
    <location>
        <position position="1"/>
    </location>
</feature>
<comment type="caution">
    <text evidence="1">The sequence shown here is derived from an EMBL/GenBank/DDBJ whole genome shotgun (WGS) entry which is preliminary data.</text>
</comment>
<evidence type="ECO:0000313" key="2">
    <source>
        <dbReference type="Proteomes" id="UP000073492"/>
    </source>
</evidence>
<organism evidence="1 2">
    <name type="scientific">Pseudocercospora musae</name>
    <dbReference type="NCBI Taxonomy" id="113226"/>
    <lineage>
        <taxon>Eukaryota</taxon>
        <taxon>Fungi</taxon>
        <taxon>Dikarya</taxon>
        <taxon>Ascomycota</taxon>
        <taxon>Pezizomycotina</taxon>
        <taxon>Dothideomycetes</taxon>
        <taxon>Dothideomycetidae</taxon>
        <taxon>Mycosphaerellales</taxon>
        <taxon>Mycosphaerellaceae</taxon>
        <taxon>Pseudocercospora</taxon>
    </lineage>
</organism>
<dbReference type="AlphaFoldDB" id="A0A139I0I7"/>
<reference evidence="1 2" key="1">
    <citation type="submission" date="2015-07" db="EMBL/GenBank/DDBJ databases">
        <title>Comparative genomics of the Sigatoka disease complex on banana suggests a link between parallel evolutionary changes in Pseudocercospora fijiensis and Pseudocercospora eumusae and increased virulence on the banana host.</title>
        <authorList>
            <person name="Chang T.-C."/>
            <person name="Salvucci A."/>
            <person name="Crous P.W."/>
            <person name="Stergiopoulos I."/>
        </authorList>
    </citation>
    <scope>NUCLEOTIDE SEQUENCE [LARGE SCALE GENOMIC DNA]</scope>
    <source>
        <strain evidence="1 2">CBS 116634</strain>
    </source>
</reference>
<proteinExistence type="predicted"/>